<feature type="transmembrane region" description="Helical" evidence="1">
    <location>
        <begin position="65"/>
        <end position="86"/>
    </location>
</feature>
<dbReference type="EMBL" id="KZ992698">
    <property type="protein sequence ID" value="RKP07591.1"/>
    <property type="molecule type" value="Genomic_DNA"/>
</dbReference>
<keyword evidence="3" id="KW-1185">Reference proteome</keyword>
<dbReference type="AlphaFoldDB" id="A0A4P9XQ42"/>
<feature type="transmembrane region" description="Helical" evidence="1">
    <location>
        <begin position="289"/>
        <end position="308"/>
    </location>
</feature>
<proteinExistence type="predicted"/>
<feature type="transmembrane region" description="Helical" evidence="1">
    <location>
        <begin position="98"/>
        <end position="119"/>
    </location>
</feature>
<sequence>MSSESVDRETIRGFDYVLLARDNPREMIARHLGQCYQLAIGICAFWAFLSNTLRVMRLLTVHQRLAVRWICFIQAASGTVFGATMASISLPGGAGCQIFVWICGPLMSLSTFLPLVVILQKVKVLMTTDYGCSADVPAYYPWLRLGLDLPINLLFSTAFLHVVISNYTRHRSMAWKELSRDGVMYMLFTAILNIVSAIVIASQLLKGYSQYVYTLEWYLSSYIIIAQQERAALGTRKEKAQYRSLHRKRSIVRRYWRQTTHLYGYVLRHSVGTINKMIPNGVHMEGWKLVAAGCICAFIHHMLIKAALPNALFG</sequence>
<evidence type="ECO:0000256" key="1">
    <source>
        <dbReference type="SAM" id="Phobius"/>
    </source>
</evidence>
<dbReference type="OrthoDB" id="2256270at2759"/>
<accession>A0A4P9XQ42</accession>
<keyword evidence="1" id="KW-0472">Membrane</keyword>
<protein>
    <submittedName>
        <fullName evidence="2">Uncharacterized protein</fullName>
    </submittedName>
</protein>
<keyword evidence="1" id="KW-0812">Transmembrane</keyword>
<gene>
    <name evidence="2" type="ORF">THASP1DRAFT_24290</name>
</gene>
<organism evidence="2 3">
    <name type="scientific">Thamnocephalis sphaerospora</name>
    <dbReference type="NCBI Taxonomy" id="78915"/>
    <lineage>
        <taxon>Eukaryota</taxon>
        <taxon>Fungi</taxon>
        <taxon>Fungi incertae sedis</taxon>
        <taxon>Zoopagomycota</taxon>
        <taxon>Zoopagomycotina</taxon>
        <taxon>Zoopagomycetes</taxon>
        <taxon>Zoopagales</taxon>
        <taxon>Sigmoideomycetaceae</taxon>
        <taxon>Thamnocephalis</taxon>
    </lineage>
</organism>
<dbReference type="Proteomes" id="UP000271241">
    <property type="component" value="Unassembled WGS sequence"/>
</dbReference>
<feature type="transmembrane region" description="Helical" evidence="1">
    <location>
        <begin position="35"/>
        <end position="53"/>
    </location>
</feature>
<feature type="transmembrane region" description="Helical" evidence="1">
    <location>
        <begin position="139"/>
        <end position="164"/>
    </location>
</feature>
<feature type="transmembrane region" description="Helical" evidence="1">
    <location>
        <begin position="185"/>
        <end position="205"/>
    </location>
</feature>
<evidence type="ECO:0000313" key="2">
    <source>
        <dbReference type="EMBL" id="RKP07591.1"/>
    </source>
</evidence>
<keyword evidence="1" id="KW-1133">Transmembrane helix</keyword>
<name>A0A4P9XQ42_9FUNG</name>
<evidence type="ECO:0000313" key="3">
    <source>
        <dbReference type="Proteomes" id="UP000271241"/>
    </source>
</evidence>
<reference evidence="3" key="1">
    <citation type="journal article" date="2018" name="Nat. Microbiol.">
        <title>Leveraging single-cell genomics to expand the fungal tree of life.</title>
        <authorList>
            <person name="Ahrendt S.R."/>
            <person name="Quandt C.A."/>
            <person name="Ciobanu D."/>
            <person name="Clum A."/>
            <person name="Salamov A."/>
            <person name="Andreopoulos B."/>
            <person name="Cheng J.F."/>
            <person name="Woyke T."/>
            <person name="Pelin A."/>
            <person name="Henrissat B."/>
            <person name="Reynolds N.K."/>
            <person name="Benny G.L."/>
            <person name="Smith M.E."/>
            <person name="James T.Y."/>
            <person name="Grigoriev I.V."/>
        </authorList>
    </citation>
    <scope>NUCLEOTIDE SEQUENCE [LARGE SCALE GENOMIC DNA]</scope>
    <source>
        <strain evidence="3">RSA 1356</strain>
    </source>
</reference>